<evidence type="ECO:0000256" key="1">
    <source>
        <dbReference type="SAM" id="SignalP"/>
    </source>
</evidence>
<feature type="signal peptide" evidence="1">
    <location>
        <begin position="1"/>
        <end position="28"/>
    </location>
</feature>
<protein>
    <recommendedName>
        <fullName evidence="4">Secreted protein</fullName>
    </recommendedName>
</protein>
<comment type="caution">
    <text evidence="2">The sequence shown here is derived from an EMBL/GenBank/DDBJ whole genome shotgun (WGS) entry which is preliminary data.</text>
</comment>
<proteinExistence type="predicted"/>
<evidence type="ECO:0000313" key="3">
    <source>
        <dbReference type="Proteomes" id="UP001601627"/>
    </source>
</evidence>
<evidence type="ECO:0008006" key="4">
    <source>
        <dbReference type="Google" id="ProtNLM"/>
    </source>
</evidence>
<name>A0ABW6QG68_9ACTN</name>
<keyword evidence="3" id="KW-1185">Reference proteome</keyword>
<keyword evidence="1" id="KW-0732">Signal</keyword>
<organism evidence="2 3">
    <name type="scientific">Streptomyces marokkonensis</name>
    <dbReference type="NCBI Taxonomy" id="324855"/>
    <lineage>
        <taxon>Bacteria</taxon>
        <taxon>Bacillati</taxon>
        <taxon>Actinomycetota</taxon>
        <taxon>Actinomycetes</taxon>
        <taxon>Kitasatosporales</taxon>
        <taxon>Streptomycetaceae</taxon>
        <taxon>Streptomyces</taxon>
    </lineage>
</organism>
<dbReference type="Proteomes" id="UP001601627">
    <property type="component" value="Unassembled WGS sequence"/>
</dbReference>
<evidence type="ECO:0000313" key="2">
    <source>
        <dbReference type="EMBL" id="MFF1277723.1"/>
    </source>
</evidence>
<sequence length="147" mass="14870">MINSLGGRALCAAAAICAVVSAASPAAAGVPGTAAVDWSAAHGASVASGTRWTEPSGTGLGSALVVRGELRNSGTACSSVWVRWTYDFVPGPYHRHATQCGTGTAEVNVRLDPYRPTTTGQLTVCHGTADTRDCGPAVSLTSWPVNG</sequence>
<dbReference type="RefSeq" id="WP_388239756.1">
    <property type="nucleotide sequence ID" value="NZ_JBHVZQ010000041.1"/>
</dbReference>
<gene>
    <name evidence="2" type="ORF">ACFVZC_30670</name>
</gene>
<reference evidence="2 3" key="1">
    <citation type="submission" date="2024-09" db="EMBL/GenBank/DDBJ databases">
        <title>The Natural Products Discovery Center: Release of the First 8490 Sequenced Strains for Exploring Actinobacteria Biosynthetic Diversity.</title>
        <authorList>
            <person name="Kalkreuter E."/>
            <person name="Kautsar S.A."/>
            <person name="Yang D."/>
            <person name="Bader C.D."/>
            <person name="Teijaro C.N."/>
            <person name="Fluegel L."/>
            <person name="Davis C.M."/>
            <person name="Simpson J.R."/>
            <person name="Lauterbach L."/>
            <person name="Steele A.D."/>
            <person name="Gui C."/>
            <person name="Meng S."/>
            <person name="Li G."/>
            <person name="Viehrig K."/>
            <person name="Ye F."/>
            <person name="Su P."/>
            <person name="Kiefer A.F."/>
            <person name="Nichols A."/>
            <person name="Cepeda A.J."/>
            <person name="Yan W."/>
            <person name="Fan B."/>
            <person name="Jiang Y."/>
            <person name="Adhikari A."/>
            <person name="Zheng C.-J."/>
            <person name="Schuster L."/>
            <person name="Cowan T.M."/>
            <person name="Smanski M.J."/>
            <person name="Chevrette M.G."/>
            <person name="De Carvalho L.P.S."/>
            <person name="Shen B."/>
        </authorList>
    </citation>
    <scope>NUCLEOTIDE SEQUENCE [LARGE SCALE GENOMIC DNA]</scope>
    <source>
        <strain evidence="2 3">NPDC058328</strain>
    </source>
</reference>
<accession>A0ABW6QG68</accession>
<dbReference type="EMBL" id="JBHVZQ010000041">
    <property type="protein sequence ID" value="MFF1277723.1"/>
    <property type="molecule type" value="Genomic_DNA"/>
</dbReference>
<feature type="chain" id="PRO_5047188264" description="Secreted protein" evidence="1">
    <location>
        <begin position="29"/>
        <end position="147"/>
    </location>
</feature>